<evidence type="ECO:0000256" key="1">
    <source>
        <dbReference type="ARBA" id="ARBA00008226"/>
    </source>
</evidence>
<dbReference type="InterPro" id="IPR004364">
    <property type="entry name" value="Aa-tRNA-synt_II"/>
</dbReference>
<keyword evidence="8 9" id="KW-0460">Magnesium</keyword>
<dbReference type="Gene3D" id="3.30.930.10">
    <property type="entry name" value="Bira Bifunctional Protein, Domain 2"/>
    <property type="match status" value="1"/>
</dbReference>
<dbReference type="EC" id="6.1.1.6" evidence="8"/>
<evidence type="ECO:0000256" key="7">
    <source>
        <dbReference type="ARBA" id="ARBA00048573"/>
    </source>
</evidence>
<dbReference type="Pfam" id="PF00152">
    <property type="entry name" value="tRNA-synt_2"/>
    <property type="match status" value="1"/>
</dbReference>
<dbReference type="Gene3D" id="2.40.50.140">
    <property type="entry name" value="Nucleic acid-binding proteins"/>
    <property type="match status" value="1"/>
</dbReference>
<dbReference type="InterPro" id="IPR002313">
    <property type="entry name" value="Lys-tRNA-ligase_II"/>
</dbReference>
<evidence type="ECO:0000256" key="8">
    <source>
        <dbReference type="HAMAP-Rule" id="MF_00252"/>
    </source>
</evidence>
<dbReference type="PRINTS" id="PR00982">
    <property type="entry name" value="TRNASYNTHLYS"/>
</dbReference>
<dbReference type="SUPFAM" id="SSF50249">
    <property type="entry name" value="Nucleic acid-binding proteins"/>
    <property type="match status" value="1"/>
</dbReference>
<dbReference type="GO" id="GO:0005524">
    <property type="term" value="F:ATP binding"/>
    <property type="evidence" value="ECO:0007669"/>
    <property type="project" value="UniProtKB-UniRule"/>
</dbReference>
<dbReference type="CDD" id="cd00775">
    <property type="entry name" value="LysRS_core"/>
    <property type="match status" value="1"/>
</dbReference>
<dbReference type="InterPro" id="IPR044136">
    <property type="entry name" value="Lys-tRNA-ligase_II_N"/>
</dbReference>
<dbReference type="InterPro" id="IPR006195">
    <property type="entry name" value="aa-tRNA-synth_II"/>
</dbReference>
<keyword evidence="5 8" id="KW-0067">ATP-binding</keyword>
<keyword evidence="6 8" id="KW-0030">Aminoacyl-tRNA synthetase</keyword>
<dbReference type="PANTHER" id="PTHR42918:SF15">
    <property type="entry name" value="LYSINE--TRNA LIGASE, CHLOROPLASTIC_MITOCHONDRIAL"/>
    <property type="match status" value="1"/>
</dbReference>
<organism evidence="11 12">
    <name type="scientific">Micavibrio aeruginosavorus</name>
    <dbReference type="NCBI Taxonomy" id="349221"/>
    <lineage>
        <taxon>Bacteria</taxon>
        <taxon>Pseudomonadati</taxon>
        <taxon>Bdellovibrionota</taxon>
        <taxon>Bdellovibrionia</taxon>
        <taxon>Bdellovibrionales</taxon>
        <taxon>Pseudobdellovibrionaceae</taxon>
        <taxon>Micavibrio</taxon>
    </lineage>
</organism>
<feature type="binding site" evidence="8">
    <location>
        <position position="417"/>
    </location>
    <ligand>
        <name>Mg(2+)</name>
        <dbReference type="ChEBI" id="CHEBI:18420"/>
        <label>2</label>
    </ligand>
</feature>
<feature type="binding site" evidence="8">
    <location>
        <position position="417"/>
    </location>
    <ligand>
        <name>Mg(2+)</name>
        <dbReference type="ChEBI" id="CHEBI:18420"/>
        <label>1</label>
    </ligand>
</feature>
<evidence type="ECO:0000259" key="10">
    <source>
        <dbReference type="PROSITE" id="PS50862"/>
    </source>
</evidence>
<evidence type="ECO:0000256" key="9">
    <source>
        <dbReference type="RuleBase" id="RU000336"/>
    </source>
</evidence>
<keyword evidence="8" id="KW-0963">Cytoplasm</keyword>
<dbReference type="PROSITE" id="PS50862">
    <property type="entry name" value="AA_TRNA_LIGASE_II"/>
    <property type="match status" value="1"/>
</dbReference>
<dbReference type="GO" id="GO:0004824">
    <property type="term" value="F:lysine-tRNA ligase activity"/>
    <property type="evidence" value="ECO:0007669"/>
    <property type="project" value="UniProtKB-UniRule"/>
</dbReference>
<keyword evidence="4 8" id="KW-0547">Nucleotide-binding</keyword>
<comment type="similarity">
    <text evidence="1 8">Belongs to the class-II aminoacyl-tRNA synthetase family.</text>
</comment>
<dbReference type="InterPro" id="IPR012340">
    <property type="entry name" value="NA-bd_OB-fold"/>
</dbReference>
<dbReference type="SUPFAM" id="SSF55681">
    <property type="entry name" value="Class II aaRS and biotin synthetases"/>
    <property type="match status" value="1"/>
</dbReference>
<dbReference type="InterPro" id="IPR004365">
    <property type="entry name" value="NA-bd_OB_tRNA"/>
</dbReference>
<dbReference type="InterPro" id="IPR045864">
    <property type="entry name" value="aa-tRNA-synth_II/BPL/LPL"/>
</dbReference>
<evidence type="ECO:0000256" key="2">
    <source>
        <dbReference type="ARBA" id="ARBA00022598"/>
    </source>
</evidence>
<dbReference type="CDD" id="cd04322">
    <property type="entry name" value="LysRS_N"/>
    <property type="match status" value="1"/>
</dbReference>
<evidence type="ECO:0000256" key="3">
    <source>
        <dbReference type="ARBA" id="ARBA00022723"/>
    </source>
</evidence>
<sequence length="501" mass="56587">MSDKAAATQNQASAITDPREAKAHKLALLKAAGFEPYPHKFNRTHKAGELQDKYKDLASGTETEDRVAVAGRIMAMRNNGMFLDLNDPSGKIQVFCHKDSMSEDQLKKLDFMDIGDIVGAVGTIRRTPRGELSVRAKEVDMLTKSLLVLPEKHHGLTDVEQRYRQRYLDLIMNEDSRNKLLMRSRIISTIRHFMESQGAIEVETPMMHPILGGASAKPFVTHHNALDADFFLRIAPELYLKRLIVGGLADSVFEINRNFRNEGISYKHNPEFTMIESYHAYKDYFDVMDLIEELVQAVAMAVHGTLEIPFEGHIINLASPWTRKSMVDLVKEETGIDFMPMDAAAAHAAAKTLGVFVEPRCNWGQVVETVFGEKVEHKLIQPIHVIDHPLDVSPLSKVHRGNPRLVERFESYINGWELANAFTELNDPQIQQDRFMDQVAQREDGNEEAMMVDHDFVTALEYGLPPTGGWGMGIDRLTMLMTNSHNIREVIAFPTLKPVKN</sequence>
<comment type="cofactor">
    <cofactor evidence="8 9">
        <name>Mg(2+)</name>
        <dbReference type="ChEBI" id="CHEBI:18420"/>
    </cofactor>
    <text evidence="8 9">Binds 3 Mg(2+) ions per subunit.</text>
</comment>
<evidence type="ECO:0000256" key="6">
    <source>
        <dbReference type="ARBA" id="ARBA00023146"/>
    </source>
</evidence>
<evidence type="ECO:0000256" key="4">
    <source>
        <dbReference type="ARBA" id="ARBA00022741"/>
    </source>
</evidence>
<dbReference type="EMBL" id="CP066681">
    <property type="protein sequence ID" value="QQG37056.1"/>
    <property type="molecule type" value="Genomic_DNA"/>
</dbReference>
<dbReference type="NCBIfam" id="TIGR00499">
    <property type="entry name" value="lysS_bact"/>
    <property type="match status" value="1"/>
</dbReference>
<evidence type="ECO:0000313" key="11">
    <source>
        <dbReference type="EMBL" id="QQG37056.1"/>
    </source>
</evidence>
<comment type="subcellular location">
    <subcellularLocation>
        <location evidence="8">Cytoplasm</location>
    </subcellularLocation>
</comment>
<keyword evidence="8" id="KW-0648">Protein biosynthesis</keyword>
<comment type="catalytic activity">
    <reaction evidence="7 8 9">
        <text>tRNA(Lys) + L-lysine + ATP = L-lysyl-tRNA(Lys) + AMP + diphosphate</text>
        <dbReference type="Rhea" id="RHEA:20792"/>
        <dbReference type="Rhea" id="RHEA-COMP:9696"/>
        <dbReference type="Rhea" id="RHEA-COMP:9697"/>
        <dbReference type="ChEBI" id="CHEBI:30616"/>
        <dbReference type="ChEBI" id="CHEBI:32551"/>
        <dbReference type="ChEBI" id="CHEBI:33019"/>
        <dbReference type="ChEBI" id="CHEBI:78442"/>
        <dbReference type="ChEBI" id="CHEBI:78529"/>
        <dbReference type="ChEBI" id="CHEBI:456215"/>
        <dbReference type="EC" id="6.1.1.6"/>
    </reaction>
</comment>
<dbReference type="Pfam" id="PF01336">
    <property type="entry name" value="tRNA_anti-codon"/>
    <property type="match status" value="1"/>
</dbReference>
<gene>
    <name evidence="8 11" type="primary">lysS</name>
    <name evidence="11" type="ORF">HYS17_04635</name>
</gene>
<dbReference type="AlphaFoldDB" id="A0A7T5UIJ7"/>
<dbReference type="GO" id="GO:0000049">
    <property type="term" value="F:tRNA binding"/>
    <property type="evidence" value="ECO:0007669"/>
    <property type="project" value="TreeGrafter"/>
</dbReference>
<dbReference type="PANTHER" id="PTHR42918">
    <property type="entry name" value="LYSYL-TRNA SYNTHETASE"/>
    <property type="match status" value="1"/>
</dbReference>
<protein>
    <recommendedName>
        <fullName evidence="8">Lysine--tRNA ligase</fullName>
        <ecNumber evidence="8">6.1.1.6</ecNumber>
    </recommendedName>
    <alternativeName>
        <fullName evidence="8">Lysyl-tRNA synthetase</fullName>
        <shortName evidence="8">LysRS</shortName>
    </alternativeName>
</protein>
<dbReference type="HAMAP" id="MF_00252">
    <property type="entry name" value="Lys_tRNA_synth_class2"/>
    <property type="match status" value="1"/>
</dbReference>
<feature type="binding site" evidence="8">
    <location>
        <position position="410"/>
    </location>
    <ligand>
        <name>Mg(2+)</name>
        <dbReference type="ChEBI" id="CHEBI:18420"/>
        <label>1</label>
    </ligand>
</feature>
<name>A0A7T5UIJ7_9BACT</name>
<accession>A0A7T5UIJ7</accession>
<feature type="domain" description="Aminoacyl-transfer RNA synthetases class-II family profile" evidence="10">
    <location>
        <begin position="182"/>
        <end position="498"/>
    </location>
</feature>
<reference evidence="11 12" key="1">
    <citation type="submission" date="2020-07" db="EMBL/GenBank/DDBJ databases">
        <title>Huge and variable diversity of episymbiotic CPR bacteria and DPANN archaea in groundwater ecosystems.</title>
        <authorList>
            <person name="He C.Y."/>
            <person name="Keren R."/>
            <person name="Whittaker M."/>
            <person name="Farag I.F."/>
            <person name="Doudna J."/>
            <person name="Cate J.H.D."/>
            <person name="Banfield J.F."/>
        </authorList>
    </citation>
    <scope>NUCLEOTIDE SEQUENCE [LARGE SCALE GENOMIC DNA]</scope>
    <source>
        <strain evidence="11">NC_groundwater_70_Ag_B-0.1um_54_66</strain>
    </source>
</reference>
<evidence type="ECO:0000256" key="5">
    <source>
        <dbReference type="ARBA" id="ARBA00022840"/>
    </source>
</evidence>
<keyword evidence="3 8" id="KW-0479">Metal-binding</keyword>
<dbReference type="GO" id="GO:0005829">
    <property type="term" value="C:cytosol"/>
    <property type="evidence" value="ECO:0007669"/>
    <property type="project" value="TreeGrafter"/>
</dbReference>
<dbReference type="GO" id="GO:0000287">
    <property type="term" value="F:magnesium ion binding"/>
    <property type="evidence" value="ECO:0007669"/>
    <property type="project" value="UniProtKB-UniRule"/>
</dbReference>
<evidence type="ECO:0000313" key="12">
    <source>
        <dbReference type="Proteomes" id="UP000595362"/>
    </source>
</evidence>
<proteinExistence type="inferred from homology"/>
<dbReference type="Proteomes" id="UP000595362">
    <property type="component" value="Chromosome"/>
</dbReference>
<keyword evidence="2 8" id="KW-0436">Ligase</keyword>
<comment type="subunit">
    <text evidence="8">Homodimer.</text>
</comment>
<dbReference type="InterPro" id="IPR018149">
    <property type="entry name" value="Lys-tRNA-synth_II_C"/>
</dbReference>
<dbReference type="GO" id="GO:0006430">
    <property type="term" value="P:lysyl-tRNA aminoacylation"/>
    <property type="evidence" value="ECO:0007669"/>
    <property type="project" value="UniProtKB-UniRule"/>
</dbReference>
<dbReference type="NCBIfam" id="NF001756">
    <property type="entry name" value="PRK00484.1"/>
    <property type="match status" value="1"/>
</dbReference>